<dbReference type="Proteomes" id="UP000256964">
    <property type="component" value="Unassembled WGS sequence"/>
</dbReference>
<evidence type="ECO:0000313" key="1">
    <source>
        <dbReference type="EMBL" id="RDX40570.1"/>
    </source>
</evidence>
<reference evidence="1 2" key="1">
    <citation type="journal article" date="2018" name="Biotechnol. Biofuels">
        <title>Integrative visual omics of the white-rot fungus Polyporus brumalis exposes the biotechnological potential of its oxidative enzymes for delignifying raw plant biomass.</title>
        <authorList>
            <person name="Miyauchi S."/>
            <person name="Rancon A."/>
            <person name="Drula E."/>
            <person name="Hage H."/>
            <person name="Chaduli D."/>
            <person name="Favel A."/>
            <person name="Grisel S."/>
            <person name="Henrissat B."/>
            <person name="Herpoel-Gimbert I."/>
            <person name="Ruiz-Duenas F.J."/>
            <person name="Chevret D."/>
            <person name="Hainaut M."/>
            <person name="Lin J."/>
            <person name="Wang M."/>
            <person name="Pangilinan J."/>
            <person name="Lipzen A."/>
            <person name="Lesage-Meessen L."/>
            <person name="Navarro D."/>
            <person name="Riley R."/>
            <person name="Grigoriev I.V."/>
            <person name="Zhou S."/>
            <person name="Raouche S."/>
            <person name="Rosso M.N."/>
        </authorList>
    </citation>
    <scope>NUCLEOTIDE SEQUENCE [LARGE SCALE GENOMIC DNA]</scope>
    <source>
        <strain evidence="1 2">BRFM 1820</strain>
    </source>
</reference>
<sequence>MSAANIAVRSSRSLRIIALQLTRAPHNLTYYHFVTPPEIKTSNSWVNRATAKALDVWNGFGKAEEGSWKRRAFLTGERIADRLDFEEHALRSLDPSLGPKLSSILPRGPTSKAQDNSSIPLLYPSSVFPEPIPHLHSLLLSRGPRHKKGFYTWLAVTPLTFPLKLIPIIPNFPFFFCAWRVWSHYRSYKSSEYLDALLQHGAIHPEPNPALDAVYAKYSPIRASSHDSDASREFDPSDELLLTKDAVPELERTLASELEGQDGGSTFAAGMYRALEQARIRLEKTRR</sequence>
<name>A0A371CJY7_9APHY</name>
<dbReference type="GO" id="GO:0005743">
    <property type="term" value="C:mitochondrial inner membrane"/>
    <property type="evidence" value="ECO:0007669"/>
    <property type="project" value="TreeGrafter"/>
</dbReference>
<dbReference type="Pfam" id="PF10173">
    <property type="entry name" value="Mit_KHE1"/>
    <property type="match status" value="1"/>
</dbReference>
<evidence type="ECO:0000313" key="2">
    <source>
        <dbReference type="Proteomes" id="UP000256964"/>
    </source>
</evidence>
<gene>
    <name evidence="1" type="ORF">OH76DRAFT_1412887</name>
</gene>
<dbReference type="PANTHER" id="PTHR28062:SF1">
    <property type="entry name" value="TRANSMEMBRANE PROTEIN"/>
    <property type="match status" value="1"/>
</dbReference>
<dbReference type="EMBL" id="KZ857548">
    <property type="protein sequence ID" value="RDX40570.1"/>
    <property type="molecule type" value="Genomic_DNA"/>
</dbReference>
<dbReference type="GO" id="GO:0006813">
    <property type="term" value="P:potassium ion transport"/>
    <property type="evidence" value="ECO:0007669"/>
    <property type="project" value="TreeGrafter"/>
</dbReference>
<organism evidence="1 2">
    <name type="scientific">Lentinus brumalis</name>
    <dbReference type="NCBI Taxonomy" id="2498619"/>
    <lineage>
        <taxon>Eukaryota</taxon>
        <taxon>Fungi</taxon>
        <taxon>Dikarya</taxon>
        <taxon>Basidiomycota</taxon>
        <taxon>Agaricomycotina</taxon>
        <taxon>Agaricomycetes</taxon>
        <taxon>Polyporales</taxon>
        <taxon>Polyporaceae</taxon>
        <taxon>Lentinus</taxon>
    </lineage>
</organism>
<dbReference type="OrthoDB" id="5562676at2759"/>
<proteinExistence type="predicted"/>
<dbReference type="AlphaFoldDB" id="A0A371CJY7"/>
<accession>A0A371CJY7</accession>
<protein>
    <recommendedName>
        <fullName evidence="3">Mitochondrial K+-H+ exchange-related-domain-containing protein</fullName>
    </recommendedName>
</protein>
<dbReference type="GO" id="GO:1902600">
    <property type="term" value="P:proton transmembrane transport"/>
    <property type="evidence" value="ECO:0007669"/>
    <property type="project" value="TreeGrafter"/>
</dbReference>
<dbReference type="STRING" id="139420.A0A371CJY7"/>
<dbReference type="InterPro" id="IPR018786">
    <property type="entry name" value="Mit_KHE1"/>
</dbReference>
<keyword evidence="2" id="KW-1185">Reference proteome</keyword>
<evidence type="ECO:0008006" key="3">
    <source>
        <dbReference type="Google" id="ProtNLM"/>
    </source>
</evidence>
<dbReference type="PANTHER" id="PTHR28062">
    <property type="entry name" value="K+-H+ EXCHANGE-LIKE PROTEIN"/>
    <property type="match status" value="1"/>
</dbReference>